<dbReference type="CDD" id="cd17748">
    <property type="entry name" value="BRCT_DNA_ligase_like"/>
    <property type="match status" value="1"/>
</dbReference>
<reference evidence="2 3" key="1">
    <citation type="submission" date="2015-10" db="EMBL/GenBank/DDBJ databases">
        <title>Pseudomonas putida clinical strains.</title>
        <authorList>
            <person name="Molina L."/>
            <person name="Udaondo Z."/>
        </authorList>
    </citation>
    <scope>NUCLEOTIDE SEQUENCE [LARGE SCALE GENOMIC DNA]</scope>
    <source>
        <strain evidence="2 3">HB13667</strain>
    </source>
</reference>
<dbReference type="SUPFAM" id="SSF52113">
    <property type="entry name" value="BRCT domain"/>
    <property type="match status" value="1"/>
</dbReference>
<gene>
    <name evidence="2" type="ORF">HB13667_15970</name>
</gene>
<comment type="caution">
    <text evidence="2">The sequence shown here is derived from an EMBL/GenBank/DDBJ whole genome shotgun (WGS) entry which is preliminary data.</text>
</comment>
<dbReference type="EMBL" id="LKKS01000101">
    <property type="protein sequence ID" value="KPM62908.1"/>
    <property type="molecule type" value="Genomic_DNA"/>
</dbReference>
<evidence type="ECO:0000313" key="2">
    <source>
        <dbReference type="EMBL" id="KPM62908.1"/>
    </source>
</evidence>
<sequence length="210" mass="23401">MVDLHQEFQNSRFFHEARIAQRSVDGLIGIAAGLTADNQVNQQEAEFLKGWMEQQLVHLEDPVINLLYRRLSDMLKDNMLDAAESAELLELLQQFTGKPRCSDNPFSSPTSLPLDNPEPTLEWTGRMFLFTGTMAYGPRKACEALVVERGGSIAAGVNKKTHYLVIGSIGNEQWLHSSYGTKIKKAVEIREAGANIAIISEAHWQRAAFG</sequence>
<dbReference type="RefSeq" id="WP_015269938.1">
    <property type="nucleotide sequence ID" value="NZ_LKKS01000101.1"/>
</dbReference>
<keyword evidence="2" id="KW-0436">Ligase</keyword>
<accession>A0A0N8HF15</accession>
<proteinExistence type="predicted"/>
<dbReference type="InterPro" id="IPR001357">
    <property type="entry name" value="BRCT_dom"/>
</dbReference>
<dbReference type="GO" id="GO:0016874">
    <property type="term" value="F:ligase activity"/>
    <property type="evidence" value="ECO:0007669"/>
    <property type="project" value="UniProtKB-KW"/>
</dbReference>
<dbReference type="InterPro" id="IPR036420">
    <property type="entry name" value="BRCT_dom_sf"/>
</dbReference>
<dbReference type="Gene3D" id="3.40.50.10190">
    <property type="entry name" value="BRCT domain"/>
    <property type="match status" value="1"/>
</dbReference>
<evidence type="ECO:0000313" key="3">
    <source>
        <dbReference type="Proteomes" id="UP000050437"/>
    </source>
</evidence>
<dbReference type="AlphaFoldDB" id="A0A0N8HF15"/>
<name>A0A0N8HF15_PSEPU</name>
<organism evidence="2 3">
    <name type="scientific">Pseudomonas putida</name>
    <name type="common">Arthrobacter siderocapsulatus</name>
    <dbReference type="NCBI Taxonomy" id="303"/>
    <lineage>
        <taxon>Bacteria</taxon>
        <taxon>Pseudomonadati</taxon>
        <taxon>Pseudomonadota</taxon>
        <taxon>Gammaproteobacteria</taxon>
        <taxon>Pseudomonadales</taxon>
        <taxon>Pseudomonadaceae</taxon>
        <taxon>Pseudomonas</taxon>
    </lineage>
</organism>
<dbReference type="PROSITE" id="PS50172">
    <property type="entry name" value="BRCT"/>
    <property type="match status" value="1"/>
</dbReference>
<dbReference type="GeneID" id="92661247"/>
<feature type="domain" description="BRCT" evidence="1">
    <location>
        <begin position="118"/>
        <end position="201"/>
    </location>
</feature>
<evidence type="ECO:0000259" key="1">
    <source>
        <dbReference type="PROSITE" id="PS50172"/>
    </source>
</evidence>
<protein>
    <submittedName>
        <fullName evidence="2">NAD-dependent DNA ligase</fullName>
    </submittedName>
</protein>
<dbReference type="Proteomes" id="UP000050437">
    <property type="component" value="Unassembled WGS sequence"/>
</dbReference>